<dbReference type="FunFam" id="1.20.5.1500:FF:000001">
    <property type="entry name" value="Nucleosome assembly protein 1-like 1"/>
    <property type="match status" value="1"/>
</dbReference>
<dbReference type="GO" id="GO:0005634">
    <property type="term" value="C:nucleus"/>
    <property type="evidence" value="ECO:0007669"/>
    <property type="project" value="InterPro"/>
</dbReference>
<gene>
    <name evidence="3" type="ORF">DME_LOCUS1478</name>
</gene>
<dbReference type="InterPro" id="IPR002164">
    <property type="entry name" value="NAP_family"/>
</dbReference>
<evidence type="ECO:0000256" key="1">
    <source>
        <dbReference type="ARBA" id="ARBA00009947"/>
    </source>
</evidence>
<dbReference type="Pfam" id="PF00956">
    <property type="entry name" value="NAP"/>
    <property type="match status" value="1"/>
</dbReference>
<sequence>MDNNPVAKAANEAEHDDELNIQDYLRTLPKSVKSRVCALKKLQLEVINIESEFYNKIHELEMEFAPRFDSLYSKRKQIVTGEYEPSAEECDVPIIFGLPAETLNDESDPEPPEPIKGIPDFWLTLLKEVDNIGSMIQEHDEPILRHLIDICVELKSNPNEFSLFFHFKPNEYFEQTVLEKKYTIRMTPIENDPFSYDGPIVTKSLGFWKEGKNVTQTTIKKKQKKGNNAGKFISKVVKADSFFNFFDPVEINKDLGMGCELDDDEREMVEADFEIGQLFRDQVIPRAVLFYTGEIVDDGLLDQFEGEEDEDEVILNKI</sequence>
<dbReference type="AlphaFoldDB" id="A0A0N4UH61"/>
<dbReference type="OrthoDB" id="27325at2759"/>
<evidence type="ECO:0000313" key="5">
    <source>
        <dbReference type="Proteomes" id="UP000274756"/>
    </source>
</evidence>
<dbReference type="EMBL" id="UYYG01000022">
    <property type="protein sequence ID" value="VDN51505.1"/>
    <property type="molecule type" value="Genomic_DNA"/>
</dbReference>
<dbReference type="Proteomes" id="UP000038040">
    <property type="component" value="Unplaced"/>
</dbReference>
<comment type="similarity">
    <text evidence="1 2">Belongs to the nucleosome assembly protein (NAP) family.</text>
</comment>
<reference evidence="6" key="1">
    <citation type="submission" date="2017-02" db="UniProtKB">
        <authorList>
            <consortium name="WormBaseParasite"/>
        </authorList>
    </citation>
    <scope>IDENTIFICATION</scope>
</reference>
<organism evidence="4 6">
    <name type="scientific">Dracunculus medinensis</name>
    <name type="common">Guinea worm</name>
    <dbReference type="NCBI Taxonomy" id="318479"/>
    <lineage>
        <taxon>Eukaryota</taxon>
        <taxon>Metazoa</taxon>
        <taxon>Ecdysozoa</taxon>
        <taxon>Nematoda</taxon>
        <taxon>Chromadorea</taxon>
        <taxon>Rhabditida</taxon>
        <taxon>Spirurina</taxon>
        <taxon>Dracunculoidea</taxon>
        <taxon>Dracunculidae</taxon>
        <taxon>Dracunculus</taxon>
    </lineage>
</organism>
<evidence type="ECO:0000256" key="2">
    <source>
        <dbReference type="RuleBase" id="RU003876"/>
    </source>
</evidence>
<name>A0A0N4UH61_DRAME</name>
<evidence type="ECO:0000313" key="3">
    <source>
        <dbReference type="EMBL" id="VDN51505.1"/>
    </source>
</evidence>
<accession>A0A0N4UH61</accession>
<dbReference type="GO" id="GO:0006334">
    <property type="term" value="P:nucleosome assembly"/>
    <property type="evidence" value="ECO:0007669"/>
    <property type="project" value="InterPro"/>
</dbReference>
<protein>
    <submittedName>
        <fullName evidence="6">Nucleosome assembly protein 1-like 1</fullName>
    </submittedName>
</protein>
<dbReference type="Proteomes" id="UP000274756">
    <property type="component" value="Unassembled WGS sequence"/>
</dbReference>
<evidence type="ECO:0000313" key="4">
    <source>
        <dbReference type="Proteomes" id="UP000038040"/>
    </source>
</evidence>
<keyword evidence="5" id="KW-1185">Reference proteome</keyword>
<dbReference type="Gene3D" id="3.30.1120.90">
    <property type="entry name" value="Nucleosome assembly protein"/>
    <property type="match status" value="1"/>
</dbReference>
<reference evidence="3 5" key="2">
    <citation type="submission" date="2018-11" db="EMBL/GenBank/DDBJ databases">
        <authorList>
            <consortium name="Pathogen Informatics"/>
        </authorList>
    </citation>
    <scope>NUCLEOTIDE SEQUENCE [LARGE SCALE GENOMIC DNA]</scope>
</reference>
<dbReference type="InterPro" id="IPR037231">
    <property type="entry name" value="NAP-like_sf"/>
</dbReference>
<dbReference type="PANTHER" id="PTHR11875">
    <property type="entry name" value="TESTIS-SPECIFIC Y-ENCODED PROTEIN"/>
    <property type="match status" value="1"/>
</dbReference>
<dbReference type="STRING" id="318479.A0A0N4UH61"/>
<dbReference type="Gene3D" id="1.20.5.1500">
    <property type="match status" value="1"/>
</dbReference>
<evidence type="ECO:0000313" key="6">
    <source>
        <dbReference type="WBParaSite" id="DME_0000686401-mRNA-1"/>
    </source>
</evidence>
<proteinExistence type="inferred from homology"/>
<dbReference type="WBParaSite" id="DME_0000686401-mRNA-1">
    <property type="protein sequence ID" value="DME_0000686401-mRNA-1"/>
    <property type="gene ID" value="DME_0000686401"/>
</dbReference>
<dbReference type="SUPFAM" id="SSF143113">
    <property type="entry name" value="NAP-like"/>
    <property type="match status" value="1"/>
</dbReference>